<evidence type="ECO:0000256" key="2">
    <source>
        <dbReference type="ARBA" id="ARBA00022552"/>
    </source>
</evidence>
<evidence type="ECO:0000256" key="1">
    <source>
        <dbReference type="ARBA" id="ARBA00010396"/>
    </source>
</evidence>
<comment type="subcellular location">
    <subcellularLocation>
        <location evidence="6">Cytoplasm</location>
    </subcellularLocation>
</comment>
<evidence type="ECO:0000256" key="5">
    <source>
        <dbReference type="ARBA" id="ARBA00022691"/>
    </source>
</evidence>
<feature type="binding site" evidence="6">
    <location>
        <position position="112"/>
    </location>
    <ligand>
        <name>S-adenosyl-L-methionine</name>
        <dbReference type="ChEBI" id="CHEBI:59789"/>
    </ligand>
</feature>
<dbReference type="EC" id="2.1.1.199" evidence="6"/>
<feature type="binding site" evidence="6">
    <location>
        <position position="91"/>
    </location>
    <ligand>
        <name>S-adenosyl-L-methionine</name>
        <dbReference type="ChEBI" id="CHEBI:59789"/>
    </ligand>
</feature>
<dbReference type="InterPro" id="IPR002903">
    <property type="entry name" value="RsmH"/>
</dbReference>
<reference evidence="8" key="1">
    <citation type="submission" date="2014-08" db="EMBL/GenBank/DDBJ databases">
        <authorList>
            <person name="Falentin Helene"/>
        </authorList>
    </citation>
    <scope>NUCLEOTIDE SEQUENCE</scope>
</reference>
<dbReference type="KEGG" id="pfre:RM25_1477"/>
<keyword evidence="4 6" id="KW-0808">Transferase</keyword>
<dbReference type="Gene3D" id="1.10.150.170">
    <property type="entry name" value="Putative methyltransferase TM0872, insert domain"/>
    <property type="match status" value="1"/>
</dbReference>
<dbReference type="NCBIfam" id="TIGR00006">
    <property type="entry name" value="16S rRNA (cytosine(1402)-N(4))-methyltransferase RsmH"/>
    <property type="match status" value="1"/>
</dbReference>
<feature type="binding site" evidence="6">
    <location>
        <position position="64"/>
    </location>
    <ligand>
        <name>S-adenosyl-L-methionine</name>
        <dbReference type="ChEBI" id="CHEBI:59789"/>
    </ligand>
</feature>
<dbReference type="HAMAP" id="MF_01007">
    <property type="entry name" value="16SrRNA_methyltr_H"/>
    <property type="match status" value="1"/>
</dbReference>
<comment type="similarity">
    <text evidence="1 6">Belongs to the methyltransferase superfamily. RsmH family.</text>
</comment>
<evidence type="ECO:0000256" key="7">
    <source>
        <dbReference type="SAM" id="MobiDB-lite"/>
    </source>
</evidence>
<dbReference type="SUPFAM" id="SSF53335">
    <property type="entry name" value="S-adenosyl-L-methionine-dependent methyltransferases"/>
    <property type="match status" value="1"/>
</dbReference>
<accession>A0A0B7P1A1</accession>
<keyword evidence="3 6" id="KW-0489">Methyltransferase</keyword>
<dbReference type="AlphaFoldDB" id="A0A0B7P1A1"/>
<dbReference type="GO" id="GO:0070475">
    <property type="term" value="P:rRNA base methylation"/>
    <property type="evidence" value="ECO:0007669"/>
    <property type="project" value="UniProtKB-UniRule"/>
</dbReference>
<dbReference type="PIRSF" id="PIRSF004486">
    <property type="entry name" value="MraW"/>
    <property type="match status" value="1"/>
</dbReference>
<gene>
    <name evidence="8" type="primary">mraW</name>
    <name evidence="6" type="synonym">rsmH</name>
    <name evidence="8" type="ORF">PFCIRM138_01820</name>
</gene>
<organism evidence="8">
    <name type="scientific">Propionibacterium freudenreichii subsp. freudenreichii</name>
    <dbReference type="NCBI Taxonomy" id="66712"/>
    <lineage>
        <taxon>Bacteria</taxon>
        <taxon>Bacillati</taxon>
        <taxon>Actinomycetota</taxon>
        <taxon>Actinomycetes</taxon>
        <taxon>Propionibacteriales</taxon>
        <taxon>Propionibacteriaceae</taxon>
        <taxon>Propionibacterium</taxon>
    </lineage>
</organism>
<dbReference type="EMBL" id="LM676436">
    <property type="protein sequence ID" value="CEP27482.1"/>
    <property type="molecule type" value="Genomic_DNA"/>
</dbReference>
<evidence type="ECO:0000313" key="8">
    <source>
        <dbReference type="EMBL" id="CEP27482.1"/>
    </source>
</evidence>
<feature type="region of interest" description="Disordered" evidence="7">
    <location>
        <begin position="320"/>
        <end position="342"/>
    </location>
</feature>
<dbReference type="SUPFAM" id="SSF81799">
    <property type="entry name" value="Putative methyltransferase TM0872, insert domain"/>
    <property type="match status" value="1"/>
</dbReference>
<dbReference type="RefSeq" id="WP_375710243.1">
    <property type="nucleotide sequence ID" value="NZ_CP010341.1"/>
</dbReference>
<sequence length="342" mass="37054">MTHEATGPDPSTIHVPVMAARVVELLSPALDHPDAVYVDGTLGMAGHAELMLTANPQARLVGIDRDRDALDLASRRLAPFGARVHLARARFDELGRVLDDAGIATIDAALFDLGLSSLQIDRADRGFAYRVDAPLDMRMDTRSELTAARVLNEYSPGDLVRVLRDYGEEKQATRIVRAIVAEREREPFTDSARLVDLILRAIPAAVRTKTKGNPAKRTFQALRIEVNGELEALSTVLPVMLGRMGPAARAAVLAYHSLEDRIVKQVFTAATSDSAPAGLPVVPDEMAARFAPLTRGAEKPDAAEIAENPRSASARLRAIERIRPDVAPSAGSRHGHRRGGRR</sequence>
<dbReference type="PANTHER" id="PTHR11265">
    <property type="entry name" value="S-ADENOSYL-METHYLTRANSFERASE MRAW"/>
    <property type="match status" value="1"/>
</dbReference>
<feature type="binding site" evidence="6">
    <location>
        <begin position="45"/>
        <end position="47"/>
    </location>
    <ligand>
        <name>S-adenosyl-L-methionine</name>
        <dbReference type="ChEBI" id="CHEBI:59789"/>
    </ligand>
</feature>
<dbReference type="InterPro" id="IPR029063">
    <property type="entry name" value="SAM-dependent_MTases_sf"/>
</dbReference>
<keyword evidence="2 6" id="KW-0698">rRNA processing</keyword>
<comment type="catalytic activity">
    <reaction evidence="6">
        <text>cytidine(1402) in 16S rRNA + S-adenosyl-L-methionine = N(4)-methylcytidine(1402) in 16S rRNA + S-adenosyl-L-homocysteine + H(+)</text>
        <dbReference type="Rhea" id="RHEA:42928"/>
        <dbReference type="Rhea" id="RHEA-COMP:10286"/>
        <dbReference type="Rhea" id="RHEA-COMP:10287"/>
        <dbReference type="ChEBI" id="CHEBI:15378"/>
        <dbReference type="ChEBI" id="CHEBI:57856"/>
        <dbReference type="ChEBI" id="CHEBI:59789"/>
        <dbReference type="ChEBI" id="CHEBI:74506"/>
        <dbReference type="ChEBI" id="CHEBI:82748"/>
        <dbReference type="EC" id="2.1.1.199"/>
    </reaction>
</comment>
<dbReference type="PATRIC" id="fig|66712.6.peg.1506"/>
<dbReference type="Gene3D" id="3.40.50.150">
    <property type="entry name" value="Vaccinia Virus protein VP39"/>
    <property type="match status" value="1"/>
</dbReference>
<dbReference type="PANTHER" id="PTHR11265:SF0">
    <property type="entry name" value="12S RRNA N4-METHYLCYTIDINE METHYLTRANSFERASE"/>
    <property type="match status" value="1"/>
</dbReference>
<keyword evidence="5 6" id="KW-0949">S-adenosyl-L-methionine</keyword>
<dbReference type="GO" id="GO:0071424">
    <property type="term" value="F:rRNA (cytosine-N4-)-methyltransferase activity"/>
    <property type="evidence" value="ECO:0007669"/>
    <property type="project" value="UniProtKB-UniRule"/>
</dbReference>
<evidence type="ECO:0000256" key="6">
    <source>
        <dbReference type="HAMAP-Rule" id="MF_01007"/>
    </source>
</evidence>
<dbReference type="Pfam" id="PF01795">
    <property type="entry name" value="Methyltransf_5"/>
    <property type="match status" value="1"/>
</dbReference>
<dbReference type="InterPro" id="IPR023397">
    <property type="entry name" value="SAM-dep_MeTrfase_MraW_recog"/>
</dbReference>
<proteinExistence type="inferred from homology"/>
<feature type="binding site" evidence="6">
    <location>
        <position position="119"/>
    </location>
    <ligand>
        <name>S-adenosyl-L-methionine</name>
        <dbReference type="ChEBI" id="CHEBI:59789"/>
    </ligand>
</feature>
<keyword evidence="6" id="KW-0963">Cytoplasm</keyword>
<protein>
    <recommendedName>
        <fullName evidence="6">Ribosomal RNA small subunit methyltransferase H</fullName>
        <ecNumber evidence="6">2.1.1.199</ecNumber>
    </recommendedName>
    <alternativeName>
        <fullName evidence="6">16S rRNA m(4)C1402 methyltransferase</fullName>
    </alternativeName>
    <alternativeName>
        <fullName evidence="6">rRNA (cytosine-N(4)-)-methyltransferase RsmH</fullName>
    </alternativeName>
</protein>
<evidence type="ECO:0000256" key="4">
    <source>
        <dbReference type="ARBA" id="ARBA00022679"/>
    </source>
</evidence>
<comment type="function">
    <text evidence="6">Specifically methylates the N4 position of cytidine in position 1402 (C1402) of 16S rRNA.</text>
</comment>
<evidence type="ECO:0000256" key="3">
    <source>
        <dbReference type="ARBA" id="ARBA00022603"/>
    </source>
</evidence>
<dbReference type="GO" id="GO:0005737">
    <property type="term" value="C:cytoplasm"/>
    <property type="evidence" value="ECO:0007669"/>
    <property type="project" value="UniProtKB-SubCell"/>
</dbReference>
<name>A0A0B7P1A1_PROFF</name>
<feature type="compositionally biased region" description="Basic residues" evidence="7">
    <location>
        <begin position="333"/>
        <end position="342"/>
    </location>
</feature>